<evidence type="ECO:0000256" key="4">
    <source>
        <dbReference type="ARBA" id="ARBA00022741"/>
    </source>
</evidence>
<dbReference type="GO" id="GO:0015937">
    <property type="term" value="P:coenzyme A biosynthetic process"/>
    <property type="evidence" value="ECO:0007669"/>
    <property type="project" value="UniProtKB-UniRule"/>
</dbReference>
<comment type="function">
    <text evidence="8">Catalyzes the phosphorylation of the 3'-hydroxyl group of dephosphocoenzyme A to form coenzyme A.</text>
</comment>
<keyword evidence="3 8" id="KW-0808">Transferase</keyword>
<gene>
    <name evidence="8" type="primary">coaE</name>
    <name evidence="10" type="ORF">ENV52_05080</name>
</gene>
<accession>A0A7V6A2X8</accession>
<reference evidence="10" key="1">
    <citation type="journal article" date="2020" name="mSystems">
        <title>Genome- and Community-Level Interaction Insights into Carbon Utilization and Element Cycling Functions of Hydrothermarchaeota in Hydrothermal Sediment.</title>
        <authorList>
            <person name="Zhou Z."/>
            <person name="Liu Y."/>
            <person name="Xu W."/>
            <person name="Pan J."/>
            <person name="Luo Z.H."/>
            <person name="Li M."/>
        </authorList>
    </citation>
    <scope>NUCLEOTIDE SEQUENCE [LARGE SCALE GENOMIC DNA]</scope>
    <source>
        <strain evidence="10">SpSt-767</strain>
    </source>
</reference>
<dbReference type="FunFam" id="3.40.50.300:FF:000991">
    <property type="entry name" value="Dephospho-CoA kinase"/>
    <property type="match status" value="1"/>
</dbReference>
<evidence type="ECO:0000256" key="2">
    <source>
        <dbReference type="ARBA" id="ARBA00022490"/>
    </source>
</evidence>
<comment type="subcellular location">
    <subcellularLocation>
        <location evidence="8">Cytoplasm</location>
    </subcellularLocation>
</comment>
<protein>
    <recommendedName>
        <fullName evidence="8 9">Dephospho-CoA kinase</fullName>
        <ecNumber evidence="8 9">2.7.1.24</ecNumber>
    </recommendedName>
    <alternativeName>
        <fullName evidence="8">Dephosphocoenzyme A kinase</fullName>
    </alternativeName>
</protein>
<evidence type="ECO:0000256" key="5">
    <source>
        <dbReference type="ARBA" id="ARBA00022777"/>
    </source>
</evidence>
<comment type="pathway">
    <text evidence="8">Cofactor biosynthesis; coenzyme A biosynthesis; CoA from (R)-pantothenate: step 5/5.</text>
</comment>
<dbReference type="InterPro" id="IPR027417">
    <property type="entry name" value="P-loop_NTPase"/>
</dbReference>
<keyword evidence="2 8" id="KW-0963">Cytoplasm</keyword>
<evidence type="ECO:0000313" key="10">
    <source>
        <dbReference type="EMBL" id="HHS29058.1"/>
    </source>
</evidence>
<name>A0A7V6A2X8_9BACT</name>
<dbReference type="SUPFAM" id="SSF52540">
    <property type="entry name" value="P-loop containing nucleoside triphosphate hydrolases"/>
    <property type="match status" value="1"/>
</dbReference>
<dbReference type="UniPathway" id="UPA00241">
    <property type="reaction ID" value="UER00356"/>
</dbReference>
<keyword evidence="7 8" id="KW-0173">Coenzyme A biosynthesis</keyword>
<evidence type="ECO:0000256" key="7">
    <source>
        <dbReference type="ARBA" id="ARBA00022993"/>
    </source>
</evidence>
<dbReference type="InterPro" id="IPR001977">
    <property type="entry name" value="Depp_CoAkinase"/>
</dbReference>
<evidence type="ECO:0000256" key="6">
    <source>
        <dbReference type="ARBA" id="ARBA00022840"/>
    </source>
</evidence>
<sequence length="214" mass="23636">MPFPSMLKIALTGGPGSGKSTVARMFRELGAEVIDADEVAHAVVARGTPAWEELRREFGPEYFQEDGSLHRARMAKLVFQDAGARQKLNAIVHPRVSREIGRRLADLAARGVPLVMVEVPLLFEAGLEKNFDKIIVVDAGEPEQLERIAVRDGRSPGEAAGIIEAQWPLAAKKARADFVIDNRGSLADTREHVKKLWQRLQMVKNHLDKGSEKS</sequence>
<dbReference type="Pfam" id="PF01121">
    <property type="entry name" value="CoaE"/>
    <property type="match status" value="1"/>
</dbReference>
<dbReference type="EC" id="2.7.1.24" evidence="8 9"/>
<comment type="similarity">
    <text evidence="1 8">Belongs to the CoaE family.</text>
</comment>
<evidence type="ECO:0000256" key="8">
    <source>
        <dbReference type="HAMAP-Rule" id="MF_00376"/>
    </source>
</evidence>
<comment type="caution">
    <text evidence="10">The sequence shown here is derived from an EMBL/GenBank/DDBJ whole genome shotgun (WGS) entry which is preliminary data.</text>
</comment>
<dbReference type="PANTHER" id="PTHR10695:SF46">
    <property type="entry name" value="BIFUNCTIONAL COENZYME A SYNTHASE-RELATED"/>
    <property type="match status" value="1"/>
</dbReference>
<evidence type="ECO:0000256" key="3">
    <source>
        <dbReference type="ARBA" id="ARBA00022679"/>
    </source>
</evidence>
<keyword evidence="5 8" id="KW-0418">Kinase</keyword>
<dbReference type="NCBIfam" id="TIGR00152">
    <property type="entry name" value="dephospho-CoA kinase"/>
    <property type="match status" value="1"/>
</dbReference>
<keyword evidence="4 8" id="KW-0547">Nucleotide-binding</keyword>
<dbReference type="PROSITE" id="PS51219">
    <property type="entry name" value="DPCK"/>
    <property type="match status" value="1"/>
</dbReference>
<dbReference type="HAMAP" id="MF_00376">
    <property type="entry name" value="Dephospho_CoA_kinase"/>
    <property type="match status" value="1"/>
</dbReference>
<proteinExistence type="inferred from homology"/>
<dbReference type="GO" id="GO:0005737">
    <property type="term" value="C:cytoplasm"/>
    <property type="evidence" value="ECO:0007669"/>
    <property type="project" value="UniProtKB-SubCell"/>
</dbReference>
<dbReference type="GO" id="GO:0005524">
    <property type="term" value="F:ATP binding"/>
    <property type="evidence" value="ECO:0007669"/>
    <property type="project" value="UniProtKB-UniRule"/>
</dbReference>
<dbReference type="CDD" id="cd02022">
    <property type="entry name" value="DPCK"/>
    <property type="match status" value="1"/>
</dbReference>
<evidence type="ECO:0000256" key="9">
    <source>
        <dbReference type="NCBIfam" id="TIGR00152"/>
    </source>
</evidence>
<feature type="binding site" evidence="8">
    <location>
        <begin position="16"/>
        <end position="21"/>
    </location>
    <ligand>
        <name>ATP</name>
        <dbReference type="ChEBI" id="CHEBI:30616"/>
    </ligand>
</feature>
<organism evidence="10">
    <name type="scientific">Desulfobacca acetoxidans</name>
    <dbReference type="NCBI Taxonomy" id="60893"/>
    <lineage>
        <taxon>Bacteria</taxon>
        <taxon>Pseudomonadati</taxon>
        <taxon>Thermodesulfobacteriota</taxon>
        <taxon>Desulfobaccia</taxon>
        <taxon>Desulfobaccales</taxon>
        <taxon>Desulfobaccaceae</taxon>
        <taxon>Desulfobacca</taxon>
    </lineage>
</organism>
<evidence type="ECO:0000256" key="1">
    <source>
        <dbReference type="ARBA" id="ARBA00009018"/>
    </source>
</evidence>
<comment type="catalytic activity">
    <reaction evidence="8">
        <text>3'-dephospho-CoA + ATP = ADP + CoA + H(+)</text>
        <dbReference type="Rhea" id="RHEA:18245"/>
        <dbReference type="ChEBI" id="CHEBI:15378"/>
        <dbReference type="ChEBI" id="CHEBI:30616"/>
        <dbReference type="ChEBI" id="CHEBI:57287"/>
        <dbReference type="ChEBI" id="CHEBI:57328"/>
        <dbReference type="ChEBI" id="CHEBI:456216"/>
        <dbReference type="EC" id="2.7.1.24"/>
    </reaction>
</comment>
<dbReference type="EMBL" id="DTGR01000076">
    <property type="protein sequence ID" value="HHS29058.1"/>
    <property type="molecule type" value="Genomic_DNA"/>
</dbReference>
<dbReference type="PANTHER" id="PTHR10695">
    <property type="entry name" value="DEPHOSPHO-COA KINASE-RELATED"/>
    <property type="match status" value="1"/>
</dbReference>
<dbReference type="AlphaFoldDB" id="A0A7V6A2X8"/>
<dbReference type="GO" id="GO:0004140">
    <property type="term" value="F:dephospho-CoA kinase activity"/>
    <property type="evidence" value="ECO:0007669"/>
    <property type="project" value="UniProtKB-UniRule"/>
</dbReference>
<dbReference type="Gene3D" id="3.40.50.300">
    <property type="entry name" value="P-loop containing nucleotide triphosphate hydrolases"/>
    <property type="match status" value="1"/>
</dbReference>
<keyword evidence="6 8" id="KW-0067">ATP-binding</keyword>